<dbReference type="RefSeq" id="WP_133792747.1">
    <property type="nucleotide sequence ID" value="NZ_SOCA01000001.1"/>
</dbReference>
<reference evidence="6 7" key="1">
    <citation type="submission" date="2019-03" db="EMBL/GenBank/DDBJ databases">
        <title>Genomic Encyclopedia of Archaeal and Bacterial Type Strains, Phase II (KMG-II): from individual species to whole genera.</title>
        <authorList>
            <person name="Goeker M."/>
        </authorList>
    </citation>
    <scope>NUCLEOTIDE SEQUENCE [LARGE SCALE GENOMIC DNA]</scope>
    <source>
        <strain evidence="6 7">ATCC 25309</strain>
    </source>
</reference>
<feature type="domain" description="Response regulatory" evidence="5">
    <location>
        <begin position="8"/>
        <end position="128"/>
    </location>
</feature>
<proteinExistence type="predicted"/>
<accession>A0A4R7SRF0</accession>
<dbReference type="InterPro" id="IPR016032">
    <property type="entry name" value="Sig_transdc_resp-reg_C-effctor"/>
</dbReference>
<evidence type="ECO:0000313" key="7">
    <source>
        <dbReference type="Proteomes" id="UP000295662"/>
    </source>
</evidence>
<evidence type="ECO:0000313" key="6">
    <source>
        <dbReference type="EMBL" id="TDU80747.1"/>
    </source>
</evidence>
<dbReference type="InterPro" id="IPR011006">
    <property type="entry name" value="CheY-like_superfamily"/>
</dbReference>
<organism evidence="6 7">
    <name type="scientific">Prosthecobacter fusiformis</name>
    <dbReference type="NCBI Taxonomy" id="48464"/>
    <lineage>
        <taxon>Bacteria</taxon>
        <taxon>Pseudomonadati</taxon>
        <taxon>Verrucomicrobiota</taxon>
        <taxon>Verrucomicrobiia</taxon>
        <taxon>Verrucomicrobiales</taxon>
        <taxon>Verrucomicrobiaceae</taxon>
        <taxon>Prosthecobacter</taxon>
    </lineage>
</organism>
<dbReference type="InterPro" id="IPR000792">
    <property type="entry name" value="Tscrpt_reg_LuxR_C"/>
</dbReference>
<protein>
    <submittedName>
        <fullName evidence="6">LuxR family two component transcriptional regulator</fullName>
    </submittedName>
</protein>
<evidence type="ECO:0000256" key="2">
    <source>
        <dbReference type="ARBA" id="ARBA00023125"/>
    </source>
</evidence>
<dbReference type="SMART" id="SM00448">
    <property type="entry name" value="REC"/>
    <property type="match status" value="1"/>
</dbReference>
<dbReference type="SUPFAM" id="SSF52172">
    <property type="entry name" value="CheY-like"/>
    <property type="match status" value="1"/>
</dbReference>
<name>A0A4R7SRF0_9BACT</name>
<dbReference type="OrthoDB" id="190609at2"/>
<dbReference type="InterPro" id="IPR001789">
    <property type="entry name" value="Sig_transdc_resp-reg_receiver"/>
</dbReference>
<evidence type="ECO:0000259" key="4">
    <source>
        <dbReference type="PROSITE" id="PS50043"/>
    </source>
</evidence>
<dbReference type="GO" id="GO:0006355">
    <property type="term" value="P:regulation of DNA-templated transcription"/>
    <property type="evidence" value="ECO:0007669"/>
    <property type="project" value="InterPro"/>
</dbReference>
<gene>
    <name evidence="6" type="ORF">EI77_00044</name>
</gene>
<evidence type="ECO:0000259" key="5">
    <source>
        <dbReference type="PROSITE" id="PS50110"/>
    </source>
</evidence>
<dbReference type="GO" id="GO:0000160">
    <property type="term" value="P:phosphorelay signal transduction system"/>
    <property type="evidence" value="ECO:0007669"/>
    <property type="project" value="InterPro"/>
</dbReference>
<feature type="domain" description="HTH luxR-type" evidence="4">
    <location>
        <begin position="152"/>
        <end position="217"/>
    </location>
</feature>
<comment type="caution">
    <text evidence="6">The sequence shown here is derived from an EMBL/GenBank/DDBJ whole genome shotgun (WGS) entry which is preliminary data.</text>
</comment>
<dbReference type="PRINTS" id="PR00038">
    <property type="entry name" value="HTHLUXR"/>
</dbReference>
<dbReference type="AlphaFoldDB" id="A0A4R7SRF0"/>
<dbReference type="Pfam" id="PF00196">
    <property type="entry name" value="GerE"/>
    <property type="match status" value="1"/>
</dbReference>
<dbReference type="CDD" id="cd17535">
    <property type="entry name" value="REC_NarL-like"/>
    <property type="match status" value="1"/>
</dbReference>
<dbReference type="Gene3D" id="3.40.50.2300">
    <property type="match status" value="1"/>
</dbReference>
<evidence type="ECO:0000256" key="3">
    <source>
        <dbReference type="PROSITE-ProRule" id="PRU00169"/>
    </source>
</evidence>
<dbReference type="PROSITE" id="PS50110">
    <property type="entry name" value="RESPONSE_REGULATORY"/>
    <property type="match status" value="1"/>
</dbReference>
<keyword evidence="1 3" id="KW-0597">Phosphoprotein</keyword>
<dbReference type="PANTHER" id="PTHR43214:SF43">
    <property type="entry name" value="TWO-COMPONENT RESPONSE REGULATOR"/>
    <property type="match status" value="1"/>
</dbReference>
<dbReference type="GO" id="GO:0003677">
    <property type="term" value="F:DNA binding"/>
    <property type="evidence" value="ECO:0007669"/>
    <property type="project" value="UniProtKB-KW"/>
</dbReference>
<keyword evidence="7" id="KW-1185">Reference proteome</keyword>
<sequence length="219" mass="23735">MKTDNLIRVWIVEDHDIFRRSLLRLCTPAHGLAPGMAFANAETMLTVLRNHIKEELPQVLLLDVGLPGRSGLDIIGDVHRHAPECRIVILTVFEDEAKISQAISAGASGYLLKTTRAETVAEAVLEAHQGGSPMSPKVAASVVQMLARLTKPAAAPVSLSKREQELLALLVEGLTAKEIADRLEVSIHTTGTHTRNLFSKLGVHSRAAAVARALRERLV</sequence>
<feature type="modified residue" description="4-aspartylphosphate" evidence="3">
    <location>
        <position position="63"/>
    </location>
</feature>
<dbReference type="PROSITE" id="PS50043">
    <property type="entry name" value="HTH_LUXR_2"/>
    <property type="match status" value="1"/>
</dbReference>
<dbReference type="SUPFAM" id="SSF46894">
    <property type="entry name" value="C-terminal effector domain of the bipartite response regulators"/>
    <property type="match status" value="1"/>
</dbReference>
<dbReference type="PANTHER" id="PTHR43214">
    <property type="entry name" value="TWO-COMPONENT RESPONSE REGULATOR"/>
    <property type="match status" value="1"/>
</dbReference>
<dbReference type="CDD" id="cd06170">
    <property type="entry name" value="LuxR_C_like"/>
    <property type="match status" value="1"/>
</dbReference>
<dbReference type="SMART" id="SM00421">
    <property type="entry name" value="HTH_LUXR"/>
    <property type="match status" value="1"/>
</dbReference>
<dbReference type="Proteomes" id="UP000295662">
    <property type="component" value="Unassembled WGS sequence"/>
</dbReference>
<dbReference type="EMBL" id="SOCA01000001">
    <property type="protein sequence ID" value="TDU80747.1"/>
    <property type="molecule type" value="Genomic_DNA"/>
</dbReference>
<dbReference type="InterPro" id="IPR039420">
    <property type="entry name" value="WalR-like"/>
</dbReference>
<evidence type="ECO:0000256" key="1">
    <source>
        <dbReference type="ARBA" id="ARBA00022553"/>
    </source>
</evidence>
<keyword evidence="2" id="KW-0238">DNA-binding</keyword>
<dbReference type="Pfam" id="PF00072">
    <property type="entry name" value="Response_reg"/>
    <property type="match status" value="1"/>
</dbReference>
<dbReference type="InterPro" id="IPR058245">
    <property type="entry name" value="NreC/VraR/RcsB-like_REC"/>
</dbReference>